<dbReference type="AlphaFoldDB" id="A0ABD6D1J6"/>
<evidence type="ECO:0000313" key="2">
    <source>
        <dbReference type="EMBL" id="MFD1634801.1"/>
    </source>
</evidence>
<proteinExistence type="predicted"/>
<dbReference type="InterPro" id="IPR056504">
    <property type="entry name" value="HTH_HVO_0163_N"/>
</dbReference>
<dbReference type="InterPro" id="IPR036388">
    <property type="entry name" value="WH-like_DNA-bd_sf"/>
</dbReference>
<dbReference type="SUPFAM" id="SSF46785">
    <property type="entry name" value="Winged helix' DNA-binding domain"/>
    <property type="match status" value="1"/>
</dbReference>
<name>A0ABD6D1J6_9EURY</name>
<dbReference type="Pfam" id="PF24266">
    <property type="entry name" value="HTH_HVO_0163_N"/>
    <property type="match status" value="1"/>
</dbReference>
<reference evidence="2 3" key="1">
    <citation type="journal article" date="2019" name="Int. J. Syst. Evol. Microbiol.">
        <title>The Global Catalogue of Microorganisms (GCM) 10K type strain sequencing project: providing services to taxonomists for standard genome sequencing and annotation.</title>
        <authorList>
            <consortium name="The Broad Institute Genomics Platform"/>
            <consortium name="The Broad Institute Genome Sequencing Center for Infectious Disease"/>
            <person name="Wu L."/>
            <person name="Ma J."/>
        </authorList>
    </citation>
    <scope>NUCLEOTIDE SEQUENCE [LARGE SCALE GENOMIC DNA]</scope>
    <source>
        <strain evidence="2 3">CGMCC 1.10594</strain>
    </source>
</reference>
<dbReference type="InterPro" id="IPR036390">
    <property type="entry name" value="WH_DNA-bd_sf"/>
</dbReference>
<dbReference type="InterPro" id="IPR011991">
    <property type="entry name" value="ArsR-like_HTH"/>
</dbReference>
<gene>
    <name evidence="2" type="ORF">ACFSBJ_13805</name>
</gene>
<organism evidence="2 3">
    <name type="scientific">Haloplanus ruber</name>
    <dbReference type="NCBI Taxonomy" id="869892"/>
    <lineage>
        <taxon>Archaea</taxon>
        <taxon>Methanobacteriati</taxon>
        <taxon>Methanobacteriota</taxon>
        <taxon>Stenosarchaea group</taxon>
        <taxon>Halobacteria</taxon>
        <taxon>Halobacteriales</taxon>
        <taxon>Haloferacaceae</taxon>
        <taxon>Haloplanus</taxon>
    </lineage>
</organism>
<dbReference type="Proteomes" id="UP001597075">
    <property type="component" value="Unassembled WGS sequence"/>
</dbReference>
<dbReference type="Gene3D" id="1.10.10.10">
    <property type="entry name" value="Winged helix-like DNA-binding domain superfamily/Winged helix DNA-binding domain"/>
    <property type="match status" value="2"/>
</dbReference>
<protein>
    <submittedName>
        <fullName evidence="2">Winged helix-turn-helix transcriptional regulator</fullName>
    </submittedName>
</protein>
<evidence type="ECO:0000313" key="3">
    <source>
        <dbReference type="Proteomes" id="UP001597075"/>
    </source>
</evidence>
<sequence>MPNGDRGVDEDKRTTLRRFAALGAATPLAGFGSGEAAARSTDDSSDVRGAILGYVNTTPGAHFSKLRDDLQLGTGETQHHLRRLLDGGEDTHETAGRRSTEATIVSRRDGDYRRFFIADRFSTFEQVALGYLRRETPRGMLLTLLRHPGATGSAVADAVGVSRATVSTYASELAEAGLLARDDGYVVARPETIITLLVRYADSFDDEVRAFAAEADDLLRYDP</sequence>
<feature type="domain" description="HVO-0163 N-terminal HTH" evidence="1">
    <location>
        <begin position="45"/>
        <end position="128"/>
    </location>
</feature>
<keyword evidence="3" id="KW-1185">Reference proteome</keyword>
<dbReference type="EMBL" id="JBHUDL010000010">
    <property type="protein sequence ID" value="MFD1634801.1"/>
    <property type="molecule type" value="Genomic_DNA"/>
</dbReference>
<comment type="caution">
    <text evidence="2">The sequence shown here is derived from an EMBL/GenBank/DDBJ whole genome shotgun (WGS) entry which is preliminary data.</text>
</comment>
<dbReference type="RefSeq" id="WP_256405039.1">
    <property type="nucleotide sequence ID" value="NZ_CP187151.1"/>
</dbReference>
<dbReference type="CDD" id="cd00090">
    <property type="entry name" value="HTH_ARSR"/>
    <property type="match status" value="1"/>
</dbReference>
<dbReference type="PANTHER" id="PTHR36216:SF1">
    <property type="entry name" value="HTH ARSR-TYPE DOMAIN-CONTAINING PROTEIN"/>
    <property type="match status" value="1"/>
</dbReference>
<accession>A0ABD6D1J6</accession>
<dbReference type="PANTHER" id="PTHR36216">
    <property type="entry name" value="TRANSCRIPTIONAL REGULATOR, TRMB"/>
    <property type="match status" value="1"/>
</dbReference>
<dbReference type="Pfam" id="PF13412">
    <property type="entry name" value="HTH_24"/>
    <property type="match status" value="1"/>
</dbReference>
<evidence type="ECO:0000259" key="1">
    <source>
        <dbReference type="Pfam" id="PF24266"/>
    </source>
</evidence>